<protein>
    <submittedName>
        <fullName evidence="1">Uncharacterized protein</fullName>
    </submittedName>
</protein>
<sequence>MIIKLLVMIYTIYARLELCDIKEIEENTFAEIPGSLLINPDGPLNPLRGYIFHKNRLLYNKRLLSSGIETDYNIKSNGALTERTRWYNFVFGRN</sequence>
<keyword evidence="2" id="KW-1185">Reference proteome</keyword>
<dbReference type="AlphaFoldDB" id="I3ED08"/>
<name>I3ED08_NEMP3</name>
<evidence type="ECO:0000313" key="1">
    <source>
        <dbReference type="EMBL" id="EIJ87105.1"/>
    </source>
</evidence>
<feature type="non-terminal residue" evidence="1">
    <location>
        <position position="94"/>
    </location>
</feature>
<dbReference type="VEuPathDB" id="MicrosporidiaDB:NEQG_02700"/>
<gene>
    <name evidence="1" type="ORF">NEQG_02700</name>
</gene>
<proteinExistence type="predicted"/>
<dbReference type="Proteomes" id="UP000002872">
    <property type="component" value="Unassembled WGS sequence"/>
</dbReference>
<reference evidence="1" key="1">
    <citation type="submission" date="2011-01" db="EMBL/GenBank/DDBJ databases">
        <title>The Genome Sequence of Nematocida parisii strain ERTm3.</title>
        <authorList>
            <consortium name="The Broad Institute Genome Sequencing Platform"/>
            <consortium name="The Broad Institute Genome Sequencing Center for Infectious Disease"/>
            <person name="Cuomo C."/>
            <person name="Troemel E."/>
            <person name="Young S.K."/>
            <person name="Zeng Q."/>
            <person name="Gargeya S."/>
            <person name="Fitzgerald M."/>
            <person name="Haas B."/>
            <person name="Abouelleil A."/>
            <person name="Alvarado L."/>
            <person name="Arachchi H.M."/>
            <person name="Berlin A."/>
            <person name="Chapman S.B."/>
            <person name="Gearin G."/>
            <person name="Goldberg J."/>
            <person name="Griggs A."/>
            <person name="Gujja S."/>
            <person name="Hansen M."/>
            <person name="Heiman D."/>
            <person name="Howarth C."/>
            <person name="Larimer J."/>
            <person name="Lui A."/>
            <person name="MacDonald P.J.P."/>
            <person name="McCowen C."/>
            <person name="Montmayeur A."/>
            <person name="Murphy C."/>
            <person name="Neiman D."/>
            <person name="Pearson M."/>
            <person name="Priest M."/>
            <person name="Roberts A."/>
            <person name="Saif S."/>
            <person name="Shea T."/>
            <person name="Sisk P."/>
            <person name="Stolte C."/>
            <person name="Sykes S."/>
            <person name="Wortman J."/>
            <person name="Nusbaum C."/>
            <person name="Birren B."/>
        </authorList>
    </citation>
    <scope>NUCLEOTIDE SEQUENCE</scope>
    <source>
        <strain evidence="1">ERTm3</strain>
    </source>
</reference>
<dbReference type="InParanoid" id="I3ED08"/>
<dbReference type="OrthoDB" id="2187913at2759"/>
<dbReference type="EMBL" id="GL870893">
    <property type="protein sequence ID" value="EIJ87105.1"/>
    <property type="molecule type" value="Genomic_DNA"/>
</dbReference>
<dbReference type="HOGENOM" id="CLU_2474996_0_0_1"/>
<organism evidence="1 2">
    <name type="scientific">Nematocida parisii (strain ERTm3)</name>
    <name type="common">Nematode killer fungus</name>
    <dbReference type="NCBI Taxonomy" id="935791"/>
    <lineage>
        <taxon>Eukaryota</taxon>
        <taxon>Fungi</taxon>
        <taxon>Fungi incertae sedis</taxon>
        <taxon>Microsporidia</taxon>
        <taxon>Nematocida</taxon>
    </lineage>
</organism>
<accession>I3ED08</accession>
<evidence type="ECO:0000313" key="2">
    <source>
        <dbReference type="Proteomes" id="UP000002872"/>
    </source>
</evidence>
<dbReference type="OMA" id="KQHIFTR"/>